<evidence type="ECO:0000313" key="8">
    <source>
        <dbReference type="Proteomes" id="UP000248544"/>
    </source>
</evidence>
<keyword evidence="2" id="KW-1003">Cell membrane</keyword>
<keyword evidence="5 6" id="KW-0472">Membrane</keyword>
<gene>
    <name evidence="7" type="ORF">C1I98_34975</name>
</gene>
<comment type="subcellular location">
    <subcellularLocation>
        <location evidence="1">Cell membrane</location>
        <topology evidence="1">Multi-pass membrane protein</topology>
    </subcellularLocation>
</comment>
<evidence type="ECO:0000313" key="7">
    <source>
        <dbReference type="EMBL" id="PZG25044.1"/>
    </source>
</evidence>
<dbReference type="Pfam" id="PF01810">
    <property type="entry name" value="LysE"/>
    <property type="match status" value="1"/>
</dbReference>
<name>A0A2W2GE28_9ACTN</name>
<dbReference type="Proteomes" id="UP000248544">
    <property type="component" value="Unassembled WGS sequence"/>
</dbReference>
<accession>A0A2W2GE28</accession>
<dbReference type="AlphaFoldDB" id="A0A2W2GE28"/>
<keyword evidence="4 6" id="KW-1133">Transmembrane helix</keyword>
<evidence type="ECO:0000256" key="1">
    <source>
        <dbReference type="ARBA" id="ARBA00004651"/>
    </source>
</evidence>
<dbReference type="PANTHER" id="PTHR30086">
    <property type="entry name" value="ARGININE EXPORTER PROTEIN ARGO"/>
    <property type="match status" value="1"/>
</dbReference>
<dbReference type="EMBL" id="POUA01000472">
    <property type="protein sequence ID" value="PZG25044.1"/>
    <property type="molecule type" value="Genomic_DNA"/>
</dbReference>
<dbReference type="PIRSF" id="PIRSF006324">
    <property type="entry name" value="LeuE"/>
    <property type="match status" value="1"/>
</dbReference>
<keyword evidence="3 6" id="KW-0812">Transmembrane</keyword>
<dbReference type="GO" id="GO:0015171">
    <property type="term" value="F:amino acid transmembrane transporter activity"/>
    <property type="evidence" value="ECO:0007669"/>
    <property type="project" value="TreeGrafter"/>
</dbReference>
<comment type="caution">
    <text evidence="7">The sequence shown here is derived from an EMBL/GenBank/DDBJ whole genome shotgun (WGS) entry which is preliminary data.</text>
</comment>
<keyword evidence="8" id="KW-1185">Reference proteome</keyword>
<evidence type="ECO:0000256" key="6">
    <source>
        <dbReference type="SAM" id="Phobius"/>
    </source>
</evidence>
<evidence type="ECO:0000256" key="3">
    <source>
        <dbReference type="ARBA" id="ARBA00022692"/>
    </source>
</evidence>
<dbReference type="PANTHER" id="PTHR30086:SF20">
    <property type="entry name" value="ARGININE EXPORTER PROTEIN ARGO-RELATED"/>
    <property type="match status" value="1"/>
</dbReference>
<dbReference type="GO" id="GO:0005886">
    <property type="term" value="C:plasma membrane"/>
    <property type="evidence" value="ECO:0007669"/>
    <property type="project" value="UniProtKB-SubCell"/>
</dbReference>
<organism evidence="7 8">
    <name type="scientific">Spongiactinospora gelatinilytica</name>
    <dbReference type="NCBI Taxonomy" id="2666298"/>
    <lineage>
        <taxon>Bacteria</taxon>
        <taxon>Bacillati</taxon>
        <taxon>Actinomycetota</taxon>
        <taxon>Actinomycetes</taxon>
        <taxon>Streptosporangiales</taxon>
        <taxon>Streptosporangiaceae</taxon>
        <taxon>Spongiactinospora</taxon>
    </lineage>
</organism>
<evidence type="ECO:0000256" key="5">
    <source>
        <dbReference type="ARBA" id="ARBA00023136"/>
    </source>
</evidence>
<protein>
    <submittedName>
        <fullName evidence="7">RhtB family transporter</fullName>
    </submittedName>
</protein>
<sequence>MPDTSALLVFCAASLALLLTPGPAVLYIVTRGVAQGRGAAIVSVLGVHTGSAVHVAAAAFGITALLAASATAFTVIKYVGAAYLIWLGVRKLLGRSGGSWTAEVSAASPGRLFWEGFVVNVLNPKTAMFFPAFLPQFVDHRAGPVAAQVVLLGLIWIVLGLAGDGCFALASAAPADRLRRSVKVRRGLDVGSGAIFVGMGAMAALSGDGRST</sequence>
<evidence type="ECO:0000256" key="2">
    <source>
        <dbReference type="ARBA" id="ARBA00022475"/>
    </source>
</evidence>
<evidence type="ECO:0000256" key="4">
    <source>
        <dbReference type="ARBA" id="ARBA00022989"/>
    </source>
</evidence>
<feature type="transmembrane region" description="Helical" evidence="6">
    <location>
        <begin position="64"/>
        <end position="86"/>
    </location>
</feature>
<reference evidence="7 8" key="1">
    <citation type="submission" date="2018-01" db="EMBL/GenBank/DDBJ databases">
        <title>Draft genome sequence of Sphaerisporangium sp. 7K107.</title>
        <authorList>
            <person name="Sahin N."/>
            <person name="Saygin H."/>
            <person name="Ay H."/>
        </authorList>
    </citation>
    <scope>NUCLEOTIDE SEQUENCE [LARGE SCALE GENOMIC DNA]</scope>
    <source>
        <strain evidence="7 8">7K107</strain>
    </source>
</reference>
<dbReference type="RefSeq" id="WP_111171605.1">
    <property type="nucleotide sequence ID" value="NZ_POUA01000472.1"/>
</dbReference>
<feature type="transmembrane region" description="Helical" evidence="6">
    <location>
        <begin position="149"/>
        <end position="175"/>
    </location>
</feature>
<dbReference type="InterPro" id="IPR001123">
    <property type="entry name" value="LeuE-type"/>
</dbReference>
<proteinExistence type="predicted"/>
<feature type="transmembrane region" description="Helical" evidence="6">
    <location>
        <begin position="187"/>
        <end position="206"/>
    </location>
</feature>
<feature type="transmembrane region" description="Helical" evidence="6">
    <location>
        <begin position="36"/>
        <end position="57"/>
    </location>
</feature>